<dbReference type="PANTHER" id="PTHR43267:SF1">
    <property type="entry name" value="TRNA THREONYLCARBAMOYLADENOSINE DEHYDRATASE"/>
    <property type="match status" value="1"/>
</dbReference>
<protein>
    <submittedName>
        <fullName evidence="2">MoeB</fullName>
    </submittedName>
    <submittedName>
        <fullName evidence="3">tRNA A37 threonylcarbamoyladenosine dehydratase</fullName>
    </submittedName>
</protein>
<dbReference type="CDD" id="cd00755">
    <property type="entry name" value="YgdL_like"/>
    <property type="match status" value="1"/>
</dbReference>
<dbReference type="Proteomes" id="UP000030125">
    <property type="component" value="Unassembled WGS sequence"/>
</dbReference>
<evidence type="ECO:0000313" key="4">
    <source>
        <dbReference type="Proteomes" id="UP000030125"/>
    </source>
</evidence>
<sequence length="246" mass="27607">MSGRRHPEVFNRTEMLIGEEHLSLLQRKHVLVVGLGGVGGYAVELLVRSGVGELTIVDSDTVQPSNINRQIIATHETIGKPKAHLWEERLRSINPDLKLHVHETFIRDEITEHLLDAAHYDFAVDAIDTLSPKAHFIKSLQEREIPFVSSMGAAAKIDPREIKIGRIDKVINCTLARMMRKKLRKLGVPTKFRVVYSTELPNRESTVETDGEQNKKSISGTIAHMPAAFGCFVAYEVLNSLINQQE</sequence>
<reference evidence="3 5" key="2">
    <citation type="submission" date="2017-02" db="EMBL/GenBank/DDBJ databases">
        <authorList>
            <person name="Peterson S.W."/>
        </authorList>
    </citation>
    <scope>NUCLEOTIDE SEQUENCE [LARGE SCALE GENOMIC DNA]</scope>
    <source>
        <strain evidence="3 5">ATCC 700135</strain>
    </source>
</reference>
<dbReference type="AlphaFoldDB" id="A0A0A2EKS0"/>
<dbReference type="InterPro" id="IPR045886">
    <property type="entry name" value="ThiF/MoeB/HesA"/>
</dbReference>
<accession>A0A0A2EKS0</accession>
<dbReference type="PANTHER" id="PTHR43267">
    <property type="entry name" value="TRNA THREONYLCARBAMOYLADENOSINE DEHYDRATASE"/>
    <property type="match status" value="1"/>
</dbReference>
<dbReference type="STRING" id="36874.HQ34_02390"/>
<dbReference type="EMBL" id="FUWL01000004">
    <property type="protein sequence ID" value="SJZ35297.1"/>
    <property type="molecule type" value="Genomic_DNA"/>
</dbReference>
<dbReference type="GO" id="GO:0061503">
    <property type="term" value="F:tRNA threonylcarbamoyladenosine dehydratase"/>
    <property type="evidence" value="ECO:0007669"/>
    <property type="project" value="TreeGrafter"/>
</dbReference>
<dbReference type="InterPro" id="IPR035985">
    <property type="entry name" value="Ubiquitin-activating_enz"/>
</dbReference>
<dbReference type="OrthoDB" id="9804150at2"/>
<dbReference type="SUPFAM" id="SSF69572">
    <property type="entry name" value="Activating enzymes of the ubiquitin-like proteins"/>
    <property type="match status" value="1"/>
</dbReference>
<reference evidence="2 4" key="1">
    <citation type="submission" date="2014-08" db="EMBL/GenBank/DDBJ databases">
        <title>Porphyromonas cangingivalis strain:COT-109_OH1386 Genome sequencing.</title>
        <authorList>
            <person name="Wallis C."/>
            <person name="Deusch O."/>
            <person name="O'Flynn C."/>
            <person name="Davis I."/>
            <person name="Jospin G."/>
            <person name="Darling A.E."/>
            <person name="Coil D.A."/>
            <person name="Alexiev A."/>
            <person name="Horsfall A."/>
            <person name="Kirkwood N."/>
            <person name="Harris S."/>
            <person name="Eisen J.A."/>
        </authorList>
    </citation>
    <scope>NUCLEOTIDE SEQUENCE [LARGE SCALE GENOMIC DNA]</scope>
    <source>
        <strain evidence="4">COT-109 OH1386</strain>
        <strain evidence="2">COT-109_OH1386</strain>
    </source>
</reference>
<evidence type="ECO:0000313" key="5">
    <source>
        <dbReference type="Proteomes" id="UP000189956"/>
    </source>
</evidence>
<dbReference type="InterPro" id="IPR000594">
    <property type="entry name" value="ThiF_NAD_FAD-bd"/>
</dbReference>
<organism evidence="2 4">
    <name type="scientific">Porphyromonas cangingivalis</name>
    <dbReference type="NCBI Taxonomy" id="36874"/>
    <lineage>
        <taxon>Bacteria</taxon>
        <taxon>Pseudomonadati</taxon>
        <taxon>Bacteroidota</taxon>
        <taxon>Bacteroidia</taxon>
        <taxon>Bacteroidales</taxon>
        <taxon>Porphyromonadaceae</taxon>
        <taxon>Porphyromonas</taxon>
    </lineage>
</organism>
<dbReference type="GO" id="GO:0008641">
    <property type="term" value="F:ubiquitin-like modifier activating enzyme activity"/>
    <property type="evidence" value="ECO:0007669"/>
    <property type="project" value="InterPro"/>
</dbReference>
<dbReference type="GO" id="GO:0061504">
    <property type="term" value="P:cyclic threonylcarbamoyladenosine biosynthetic process"/>
    <property type="evidence" value="ECO:0007669"/>
    <property type="project" value="TreeGrafter"/>
</dbReference>
<dbReference type="Pfam" id="PF00899">
    <property type="entry name" value="ThiF"/>
    <property type="match status" value="1"/>
</dbReference>
<gene>
    <name evidence="2" type="ORF">HQ35_07645</name>
    <name evidence="3" type="ORF">SAMN02745205_00444</name>
</gene>
<dbReference type="RefSeq" id="WP_025838544.1">
    <property type="nucleotide sequence ID" value="NZ_CALTZT010000063.1"/>
</dbReference>
<keyword evidence="4" id="KW-1185">Reference proteome</keyword>
<proteinExistence type="predicted"/>
<feature type="domain" description="THIF-type NAD/FAD binding fold" evidence="1">
    <location>
        <begin position="12"/>
        <end position="244"/>
    </location>
</feature>
<dbReference type="eggNOG" id="COG1179">
    <property type="taxonomic scope" value="Bacteria"/>
</dbReference>
<name>A0A0A2EKS0_PORCN</name>
<dbReference type="Proteomes" id="UP000189956">
    <property type="component" value="Unassembled WGS sequence"/>
</dbReference>
<evidence type="ECO:0000259" key="1">
    <source>
        <dbReference type="Pfam" id="PF00899"/>
    </source>
</evidence>
<dbReference type="Gene3D" id="3.40.50.720">
    <property type="entry name" value="NAD(P)-binding Rossmann-like Domain"/>
    <property type="match status" value="1"/>
</dbReference>
<evidence type="ECO:0000313" key="3">
    <source>
        <dbReference type="EMBL" id="SJZ35297.1"/>
    </source>
</evidence>
<evidence type="ECO:0000313" key="2">
    <source>
        <dbReference type="EMBL" id="KGN79431.1"/>
    </source>
</evidence>
<dbReference type="EMBL" id="JQJD01000050">
    <property type="protein sequence ID" value="KGN79431.1"/>
    <property type="molecule type" value="Genomic_DNA"/>
</dbReference>